<reference evidence="1 2" key="1">
    <citation type="submission" date="2015-07" db="EMBL/GenBank/DDBJ databases">
        <title>The genome of Habropoda laboriosa.</title>
        <authorList>
            <person name="Pan H."/>
            <person name="Kapheim K."/>
        </authorList>
    </citation>
    <scope>NUCLEOTIDE SEQUENCE [LARGE SCALE GENOMIC DNA]</scope>
    <source>
        <strain evidence="1">0110345459</strain>
    </source>
</reference>
<accession>A0A0L7RK15</accession>
<protein>
    <submittedName>
        <fullName evidence="1">Uncharacterized protein</fullName>
    </submittedName>
</protein>
<proteinExistence type="predicted"/>
<sequence>MQCGLCAVVAGLFRRAMCIAGSRRGSGESCYQELTTEAQARRHSQLAPIETGLKAAEIAEHVKEAVETQEVRLFYQLTYIHTECGRKYCTNGHQVIPRAKIKGKCRMKFVRSRLTFRENRL</sequence>
<dbReference type="OrthoDB" id="189220at2759"/>
<organism evidence="1 2">
    <name type="scientific">Habropoda laboriosa</name>
    <dbReference type="NCBI Taxonomy" id="597456"/>
    <lineage>
        <taxon>Eukaryota</taxon>
        <taxon>Metazoa</taxon>
        <taxon>Ecdysozoa</taxon>
        <taxon>Arthropoda</taxon>
        <taxon>Hexapoda</taxon>
        <taxon>Insecta</taxon>
        <taxon>Pterygota</taxon>
        <taxon>Neoptera</taxon>
        <taxon>Endopterygota</taxon>
        <taxon>Hymenoptera</taxon>
        <taxon>Apocrita</taxon>
        <taxon>Aculeata</taxon>
        <taxon>Apoidea</taxon>
        <taxon>Anthophila</taxon>
        <taxon>Apidae</taxon>
        <taxon>Habropoda</taxon>
    </lineage>
</organism>
<dbReference type="AlphaFoldDB" id="A0A0L7RK15"/>
<evidence type="ECO:0000313" key="2">
    <source>
        <dbReference type="Proteomes" id="UP000053825"/>
    </source>
</evidence>
<dbReference type="Proteomes" id="UP000053825">
    <property type="component" value="Unassembled WGS sequence"/>
</dbReference>
<keyword evidence="2" id="KW-1185">Reference proteome</keyword>
<evidence type="ECO:0000313" key="1">
    <source>
        <dbReference type="EMBL" id="KOC71081.1"/>
    </source>
</evidence>
<gene>
    <name evidence="1" type="ORF">WH47_01724</name>
</gene>
<name>A0A0L7RK15_9HYME</name>
<dbReference type="EMBL" id="KQ414579">
    <property type="protein sequence ID" value="KOC71081.1"/>
    <property type="molecule type" value="Genomic_DNA"/>
</dbReference>